<feature type="non-terminal residue" evidence="1">
    <location>
        <position position="1"/>
    </location>
</feature>
<evidence type="ECO:0000313" key="1">
    <source>
        <dbReference type="EMBL" id="KAJ1113866.1"/>
    </source>
</evidence>
<gene>
    <name evidence="1" type="ORF">NDU88_002107</name>
</gene>
<proteinExistence type="predicted"/>
<sequence length="48" mass="5983">LSHRAVLWNSRRCSSSYWFSWEHLSKSLWSWYRTTAEDHLERQRTVEL</sequence>
<organism evidence="1 2">
    <name type="scientific">Pleurodeles waltl</name>
    <name type="common">Iberian ribbed newt</name>
    <dbReference type="NCBI Taxonomy" id="8319"/>
    <lineage>
        <taxon>Eukaryota</taxon>
        <taxon>Metazoa</taxon>
        <taxon>Chordata</taxon>
        <taxon>Craniata</taxon>
        <taxon>Vertebrata</taxon>
        <taxon>Euteleostomi</taxon>
        <taxon>Amphibia</taxon>
        <taxon>Batrachia</taxon>
        <taxon>Caudata</taxon>
        <taxon>Salamandroidea</taxon>
        <taxon>Salamandridae</taxon>
        <taxon>Pleurodelinae</taxon>
        <taxon>Pleurodeles</taxon>
    </lineage>
</organism>
<protein>
    <submittedName>
        <fullName evidence="1">Uncharacterized protein</fullName>
    </submittedName>
</protein>
<dbReference type="AlphaFoldDB" id="A0AAV7ND19"/>
<comment type="caution">
    <text evidence="1">The sequence shown here is derived from an EMBL/GenBank/DDBJ whole genome shotgun (WGS) entry which is preliminary data.</text>
</comment>
<dbReference type="Proteomes" id="UP001066276">
    <property type="component" value="Chromosome 8"/>
</dbReference>
<evidence type="ECO:0000313" key="2">
    <source>
        <dbReference type="Proteomes" id="UP001066276"/>
    </source>
</evidence>
<keyword evidence="2" id="KW-1185">Reference proteome</keyword>
<name>A0AAV7ND19_PLEWA</name>
<reference evidence="1" key="1">
    <citation type="journal article" date="2022" name="bioRxiv">
        <title>Sequencing and chromosome-scale assembly of the giantPleurodeles waltlgenome.</title>
        <authorList>
            <person name="Brown T."/>
            <person name="Elewa A."/>
            <person name="Iarovenko S."/>
            <person name="Subramanian E."/>
            <person name="Araus A.J."/>
            <person name="Petzold A."/>
            <person name="Susuki M."/>
            <person name="Suzuki K.-i.T."/>
            <person name="Hayashi T."/>
            <person name="Toyoda A."/>
            <person name="Oliveira C."/>
            <person name="Osipova E."/>
            <person name="Leigh N.D."/>
            <person name="Simon A."/>
            <person name="Yun M.H."/>
        </authorList>
    </citation>
    <scope>NUCLEOTIDE SEQUENCE</scope>
    <source>
        <strain evidence="1">20211129_DDA</strain>
        <tissue evidence="1">Liver</tissue>
    </source>
</reference>
<dbReference type="EMBL" id="JANPWB010000012">
    <property type="protein sequence ID" value="KAJ1113866.1"/>
    <property type="molecule type" value="Genomic_DNA"/>
</dbReference>
<feature type="non-terminal residue" evidence="1">
    <location>
        <position position="48"/>
    </location>
</feature>
<accession>A0AAV7ND19</accession>